<evidence type="ECO:0000313" key="3">
    <source>
        <dbReference type="Proteomes" id="UP001176521"/>
    </source>
</evidence>
<proteinExistence type="predicted"/>
<dbReference type="Proteomes" id="UP001176521">
    <property type="component" value="Unassembled WGS sequence"/>
</dbReference>
<feature type="compositionally biased region" description="Polar residues" evidence="1">
    <location>
        <begin position="1"/>
        <end position="14"/>
    </location>
</feature>
<accession>A0AAN6GI86</accession>
<gene>
    <name evidence="2" type="ORF">OC842_001230</name>
</gene>
<keyword evidence="3" id="KW-1185">Reference proteome</keyword>
<evidence type="ECO:0000256" key="1">
    <source>
        <dbReference type="SAM" id="MobiDB-lite"/>
    </source>
</evidence>
<protein>
    <submittedName>
        <fullName evidence="2">Uncharacterized protein</fullName>
    </submittedName>
</protein>
<dbReference type="EMBL" id="JAPDMQ010000042">
    <property type="protein sequence ID" value="KAK0538598.1"/>
    <property type="molecule type" value="Genomic_DNA"/>
</dbReference>
<feature type="compositionally biased region" description="Basic and acidic residues" evidence="1">
    <location>
        <begin position="21"/>
        <end position="31"/>
    </location>
</feature>
<name>A0AAN6GI86_9BASI</name>
<reference evidence="2" key="1">
    <citation type="journal article" date="2023" name="PhytoFront">
        <title>Draft Genome Resources of Seven Strains of Tilletia horrida, Causal Agent of Kernel Smut of Rice.</title>
        <authorList>
            <person name="Khanal S."/>
            <person name="Antony Babu S."/>
            <person name="Zhou X.G."/>
        </authorList>
    </citation>
    <scope>NUCLEOTIDE SEQUENCE</scope>
    <source>
        <strain evidence="2">TX3</strain>
    </source>
</reference>
<sequence>MEAKQGDSSSSKPEQSAAAPSDKDKGKGKASAEVELVMTAASIKRRERYKALIQQAKAAGKVTNIAHLKTIGGAVAQHQRNIRQLVLDHATRIDMSLLANVRQLICKVIALRHQMDELLVEPDNITAAVDRLVQPNNYEALLKLLHRPLSFRPADWPTAFEKNGRGFLYLREYKETVAGTLSSFSAAWPAQKWWLYVLQDQLQYEGGSRSAYIKSADETSAHDDVAAGLHQHERAEMPTRLSAWTSVRQSLKSAQDVVSSDEDATFTIWSLKMVHTAAERTGATAFRESEVAQEMERAFIALLGFSSLNSAVGGRQYPWDYKSQEEETGTSFRNYVQAHSASALARKADPTIKAKVLSTMRNFLTLLAQQPRENTGPIITRAAEQSVFRYATSAPMQPSSAVIMKDVTRESFHAQTDQFSFFDSAAGPGPQLEKHISNAVESIWTKTDISTVPAPFTLRFYWDFWWAVLVSLFL</sequence>
<organism evidence="2 3">
    <name type="scientific">Tilletia horrida</name>
    <dbReference type="NCBI Taxonomy" id="155126"/>
    <lineage>
        <taxon>Eukaryota</taxon>
        <taxon>Fungi</taxon>
        <taxon>Dikarya</taxon>
        <taxon>Basidiomycota</taxon>
        <taxon>Ustilaginomycotina</taxon>
        <taxon>Exobasidiomycetes</taxon>
        <taxon>Tilletiales</taxon>
        <taxon>Tilletiaceae</taxon>
        <taxon>Tilletia</taxon>
    </lineage>
</organism>
<dbReference type="AlphaFoldDB" id="A0AAN6GI86"/>
<feature type="region of interest" description="Disordered" evidence="1">
    <location>
        <begin position="1"/>
        <end position="31"/>
    </location>
</feature>
<evidence type="ECO:0000313" key="2">
    <source>
        <dbReference type="EMBL" id="KAK0538598.1"/>
    </source>
</evidence>
<comment type="caution">
    <text evidence="2">The sequence shown here is derived from an EMBL/GenBank/DDBJ whole genome shotgun (WGS) entry which is preliminary data.</text>
</comment>